<dbReference type="Pfam" id="PF09309">
    <property type="entry name" value="FCP1_C"/>
    <property type="match status" value="2"/>
</dbReference>
<dbReference type="InterPro" id="IPR039189">
    <property type="entry name" value="Fcp1"/>
</dbReference>
<dbReference type="Proteomes" id="UP001434883">
    <property type="component" value="Unassembled WGS sequence"/>
</dbReference>
<dbReference type="InterPro" id="IPR001357">
    <property type="entry name" value="BRCT_dom"/>
</dbReference>
<evidence type="ECO:0000256" key="4">
    <source>
        <dbReference type="ARBA" id="ARBA00023242"/>
    </source>
</evidence>
<comment type="caution">
    <text evidence="9">The sequence shown here is derived from an EMBL/GenBank/DDBJ whole genome shotgun (WGS) entry which is preliminary data.</text>
</comment>
<evidence type="ECO:0000256" key="1">
    <source>
        <dbReference type="ARBA" id="ARBA00004123"/>
    </source>
</evidence>
<comment type="subcellular location">
    <subcellularLocation>
        <location evidence="1">Nucleus</location>
    </subcellularLocation>
</comment>
<accession>A0ABV0Q462</accession>
<evidence type="ECO:0000259" key="8">
    <source>
        <dbReference type="PROSITE" id="PS50172"/>
    </source>
</evidence>
<dbReference type="InterPro" id="IPR015388">
    <property type="entry name" value="FCP1_C"/>
</dbReference>
<feature type="region of interest" description="Disordered" evidence="7">
    <location>
        <begin position="194"/>
        <end position="218"/>
    </location>
</feature>
<keyword evidence="3" id="KW-0378">Hydrolase</keyword>
<dbReference type="InterPro" id="IPR036420">
    <property type="entry name" value="BRCT_dom_sf"/>
</dbReference>
<sequence length="253" mass="28413">MSLCRLAGTEKVRQAQGCKHLHVVNPDWLWSCLERWERVEEQLYPLKEDYSRTPRYRNHVLTGQKNLLEAKMGKPKHAIKIPISSPEGATAQPLFPTVRATCRKLFSSQLPSTPDLEARLQRYGPMTLSQESSSAGALRWGVQQPTSSRQEPTLIAGSSLVSGCFHHNSPISGHLPTVSYFCLFLCLREAAQSQQNEASGSSRDDEQPGPSRRKRQLSMSETMPLYTLCKEDLDSMDKEVRIGGQLHCHLQPS</sequence>
<comment type="catalytic activity">
    <reaction evidence="5">
        <text>O-phospho-L-seryl-[protein] + H2O = L-seryl-[protein] + phosphate</text>
        <dbReference type="Rhea" id="RHEA:20629"/>
        <dbReference type="Rhea" id="RHEA-COMP:9863"/>
        <dbReference type="Rhea" id="RHEA-COMP:11604"/>
        <dbReference type="ChEBI" id="CHEBI:15377"/>
        <dbReference type="ChEBI" id="CHEBI:29999"/>
        <dbReference type="ChEBI" id="CHEBI:43474"/>
        <dbReference type="ChEBI" id="CHEBI:83421"/>
        <dbReference type="EC" id="3.1.3.16"/>
    </reaction>
</comment>
<evidence type="ECO:0000313" key="9">
    <source>
        <dbReference type="EMBL" id="MEQ2190403.1"/>
    </source>
</evidence>
<keyword evidence="4" id="KW-0539">Nucleus</keyword>
<name>A0ABV0Q462_9TELE</name>
<proteinExistence type="predicted"/>
<comment type="catalytic activity">
    <reaction evidence="6">
        <text>O-phospho-L-threonyl-[protein] + H2O = L-threonyl-[protein] + phosphate</text>
        <dbReference type="Rhea" id="RHEA:47004"/>
        <dbReference type="Rhea" id="RHEA-COMP:11060"/>
        <dbReference type="Rhea" id="RHEA-COMP:11605"/>
        <dbReference type="ChEBI" id="CHEBI:15377"/>
        <dbReference type="ChEBI" id="CHEBI:30013"/>
        <dbReference type="ChEBI" id="CHEBI:43474"/>
        <dbReference type="ChEBI" id="CHEBI:61977"/>
        <dbReference type="EC" id="3.1.3.16"/>
    </reaction>
</comment>
<dbReference type="EMBL" id="JAHRIN010000022">
    <property type="protein sequence ID" value="MEQ2190403.1"/>
    <property type="molecule type" value="Genomic_DNA"/>
</dbReference>
<reference evidence="9 10" key="1">
    <citation type="submission" date="2021-06" db="EMBL/GenBank/DDBJ databases">
        <authorList>
            <person name="Palmer J.M."/>
        </authorList>
    </citation>
    <scope>NUCLEOTIDE SEQUENCE [LARGE SCALE GENOMIC DNA]</scope>
    <source>
        <strain evidence="9 10">XC_2019</strain>
        <tissue evidence="9">Muscle</tissue>
    </source>
</reference>
<dbReference type="SUPFAM" id="SSF52113">
    <property type="entry name" value="BRCT domain"/>
    <property type="match status" value="1"/>
</dbReference>
<organism evidence="9 10">
    <name type="scientific">Xenoophorus captivus</name>
    <dbReference type="NCBI Taxonomy" id="1517983"/>
    <lineage>
        <taxon>Eukaryota</taxon>
        <taxon>Metazoa</taxon>
        <taxon>Chordata</taxon>
        <taxon>Craniata</taxon>
        <taxon>Vertebrata</taxon>
        <taxon>Euteleostomi</taxon>
        <taxon>Actinopterygii</taxon>
        <taxon>Neopterygii</taxon>
        <taxon>Teleostei</taxon>
        <taxon>Neoteleostei</taxon>
        <taxon>Acanthomorphata</taxon>
        <taxon>Ovalentaria</taxon>
        <taxon>Atherinomorphae</taxon>
        <taxon>Cyprinodontiformes</taxon>
        <taxon>Goodeidae</taxon>
        <taxon>Xenoophorus</taxon>
    </lineage>
</organism>
<dbReference type="EC" id="3.1.3.16" evidence="2"/>
<dbReference type="Gene3D" id="3.40.50.10190">
    <property type="entry name" value="BRCT domain"/>
    <property type="match status" value="1"/>
</dbReference>
<evidence type="ECO:0000256" key="5">
    <source>
        <dbReference type="ARBA" id="ARBA00047761"/>
    </source>
</evidence>
<gene>
    <name evidence="9" type="ORF">XENOCAPTIV_010713</name>
</gene>
<evidence type="ECO:0000256" key="7">
    <source>
        <dbReference type="SAM" id="MobiDB-lite"/>
    </source>
</evidence>
<keyword evidence="10" id="KW-1185">Reference proteome</keyword>
<protein>
    <recommendedName>
        <fullName evidence="2">protein-serine/threonine phosphatase</fullName>
        <ecNumber evidence="2">3.1.3.16</ecNumber>
    </recommendedName>
</protein>
<evidence type="ECO:0000313" key="10">
    <source>
        <dbReference type="Proteomes" id="UP001434883"/>
    </source>
</evidence>
<dbReference type="PANTHER" id="PTHR23081:SF36">
    <property type="entry name" value="RNA POLYMERASE II SUBUNIT A C-TERMINAL DOMAIN PHOSPHATASE"/>
    <property type="match status" value="1"/>
</dbReference>
<dbReference type="PROSITE" id="PS50172">
    <property type="entry name" value="BRCT"/>
    <property type="match status" value="1"/>
</dbReference>
<evidence type="ECO:0000256" key="2">
    <source>
        <dbReference type="ARBA" id="ARBA00013081"/>
    </source>
</evidence>
<feature type="domain" description="BRCT" evidence="8">
    <location>
        <begin position="21"/>
        <end position="46"/>
    </location>
</feature>
<dbReference type="PANTHER" id="PTHR23081">
    <property type="entry name" value="RNA POLYMERASE II CTD PHOSPHATASE"/>
    <property type="match status" value="1"/>
</dbReference>
<evidence type="ECO:0000256" key="3">
    <source>
        <dbReference type="ARBA" id="ARBA00022801"/>
    </source>
</evidence>
<feature type="region of interest" description="Disordered" evidence="7">
    <location>
        <begin position="128"/>
        <end position="151"/>
    </location>
</feature>
<evidence type="ECO:0000256" key="6">
    <source>
        <dbReference type="ARBA" id="ARBA00048336"/>
    </source>
</evidence>